<dbReference type="InterPro" id="IPR029063">
    <property type="entry name" value="SAM-dependent_MTases_sf"/>
</dbReference>
<dbReference type="SUPFAM" id="SSF53335">
    <property type="entry name" value="S-adenosyl-L-methionine-dependent methyltransferases"/>
    <property type="match status" value="1"/>
</dbReference>
<comment type="caution">
    <text evidence="3">The sequence shown here is derived from an EMBL/GenBank/DDBJ whole genome shotgun (WGS) entry which is preliminary data.</text>
</comment>
<proteinExistence type="inferred from homology"/>
<gene>
    <name evidence="3" type="ORF">H9847_09960</name>
</gene>
<organism evidence="3 4">
    <name type="scientific">Candidatus Anaerobiospirillum pullicola</name>
    <dbReference type="NCBI Taxonomy" id="2838451"/>
    <lineage>
        <taxon>Bacteria</taxon>
        <taxon>Pseudomonadati</taxon>
        <taxon>Pseudomonadota</taxon>
        <taxon>Gammaproteobacteria</taxon>
        <taxon>Aeromonadales</taxon>
        <taxon>Succinivibrionaceae</taxon>
        <taxon>Anaerobiospirillum</taxon>
    </lineage>
</organism>
<comment type="similarity">
    <text evidence="1">Belongs to the N(4)/N(6)-methyltransferase family.</text>
</comment>
<dbReference type="Proteomes" id="UP000733611">
    <property type="component" value="Unassembled WGS sequence"/>
</dbReference>
<accession>A0A948THV0</accession>
<dbReference type="Gene3D" id="1.20.1260.30">
    <property type="match status" value="1"/>
</dbReference>
<evidence type="ECO:0000256" key="1">
    <source>
        <dbReference type="ARBA" id="ARBA00006594"/>
    </source>
</evidence>
<dbReference type="InterPro" id="IPR038333">
    <property type="entry name" value="T1MK-like_N_sf"/>
</dbReference>
<protein>
    <submittedName>
        <fullName evidence="3">Type I restriction-modification system subunit M N-terminal domain-containing protein</fullName>
    </submittedName>
</protein>
<name>A0A948THV0_9GAMM</name>
<evidence type="ECO:0000256" key="2">
    <source>
        <dbReference type="ARBA" id="ARBA00022747"/>
    </source>
</evidence>
<reference evidence="3" key="2">
    <citation type="submission" date="2021-04" db="EMBL/GenBank/DDBJ databases">
        <authorList>
            <person name="Gilroy R."/>
        </authorList>
    </citation>
    <scope>NUCLEOTIDE SEQUENCE</scope>
    <source>
        <strain evidence="3">378</strain>
    </source>
</reference>
<dbReference type="EMBL" id="JAHLFE010000207">
    <property type="protein sequence ID" value="MBU3845165.1"/>
    <property type="molecule type" value="Genomic_DNA"/>
</dbReference>
<dbReference type="AlphaFoldDB" id="A0A948THV0"/>
<feature type="non-terminal residue" evidence="3">
    <location>
        <position position="66"/>
    </location>
</feature>
<evidence type="ECO:0000313" key="4">
    <source>
        <dbReference type="Proteomes" id="UP000733611"/>
    </source>
</evidence>
<sequence length="66" mass="7475">MVAQTTSSENSSTDLSKKVWQMADVLAAQGIGYTDYLTQLTYLLFLKMDKESCDMGFTPLIPEQYR</sequence>
<keyword evidence="2" id="KW-0680">Restriction system</keyword>
<reference evidence="3" key="1">
    <citation type="journal article" date="2021" name="PeerJ">
        <title>Extensive microbial diversity within the chicken gut microbiome revealed by metagenomics and culture.</title>
        <authorList>
            <person name="Gilroy R."/>
            <person name="Ravi A."/>
            <person name="Getino M."/>
            <person name="Pursley I."/>
            <person name="Horton D.L."/>
            <person name="Alikhan N.F."/>
            <person name="Baker D."/>
            <person name="Gharbi K."/>
            <person name="Hall N."/>
            <person name="Watson M."/>
            <person name="Adriaenssens E.M."/>
            <person name="Foster-Nyarko E."/>
            <person name="Jarju S."/>
            <person name="Secka A."/>
            <person name="Antonio M."/>
            <person name="Oren A."/>
            <person name="Chaudhuri R.R."/>
            <person name="La Ragione R."/>
            <person name="Hildebrand F."/>
            <person name="Pallen M.J."/>
        </authorList>
    </citation>
    <scope>NUCLEOTIDE SEQUENCE</scope>
    <source>
        <strain evidence="3">378</strain>
    </source>
</reference>
<evidence type="ECO:0000313" key="3">
    <source>
        <dbReference type="EMBL" id="MBU3845165.1"/>
    </source>
</evidence>
<dbReference type="GO" id="GO:0009307">
    <property type="term" value="P:DNA restriction-modification system"/>
    <property type="evidence" value="ECO:0007669"/>
    <property type="project" value="UniProtKB-KW"/>
</dbReference>